<reference evidence="4" key="2">
    <citation type="submission" date="2024-10" db="UniProtKB">
        <authorList>
            <consortium name="EnsemblProtists"/>
        </authorList>
    </citation>
    <scope>IDENTIFICATION</scope>
</reference>
<keyword evidence="5" id="KW-1185">Reference proteome</keyword>
<dbReference type="STRING" id="2903.R1BIC9"/>
<dbReference type="Pfam" id="PF00561">
    <property type="entry name" value="Abhydrolase_1"/>
    <property type="match status" value="1"/>
</dbReference>
<protein>
    <recommendedName>
        <fullName evidence="3">AB hydrolase-1 domain-containing protein</fullName>
    </recommendedName>
</protein>
<dbReference type="PRINTS" id="PR00793">
    <property type="entry name" value="PROAMNOPTASE"/>
</dbReference>
<dbReference type="RefSeq" id="XP_005761596.1">
    <property type="nucleotide sequence ID" value="XM_005761539.1"/>
</dbReference>
<proteinExistence type="inferred from homology"/>
<dbReference type="HOGENOM" id="CLU_543415_0_0_1"/>
<dbReference type="InterPro" id="IPR002410">
    <property type="entry name" value="Peptidase_S33"/>
</dbReference>
<organism evidence="4 5">
    <name type="scientific">Emiliania huxleyi (strain CCMP1516)</name>
    <dbReference type="NCBI Taxonomy" id="280463"/>
    <lineage>
        <taxon>Eukaryota</taxon>
        <taxon>Haptista</taxon>
        <taxon>Haptophyta</taxon>
        <taxon>Prymnesiophyceae</taxon>
        <taxon>Isochrysidales</taxon>
        <taxon>Noelaerhabdaceae</taxon>
        <taxon>Emiliania</taxon>
    </lineage>
</organism>
<dbReference type="GO" id="GO:0016020">
    <property type="term" value="C:membrane"/>
    <property type="evidence" value="ECO:0007669"/>
    <property type="project" value="TreeGrafter"/>
</dbReference>
<dbReference type="GO" id="GO:0006508">
    <property type="term" value="P:proteolysis"/>
    <property type="evidence" value="ECO:0007669"/>
    <property type="project" value="InterPro"/>
</dbReference>
<comment type="similarity">
    <text evidence="1">Belongs to the peptidase S33 family.</text>
</comment>
<keyword evidence="2" id="KW-0378">Hydrolase</keyword>
<dbReference type="PaxDb" id="2903-EOD09167"/>
<dbReference type="GeneID" id="17255318"/>
<dbReference type="PANTHER" id="PTHR43798">
    <property type="entry name" value="MONOACYLGLYCEROL LIPASE"/>
    <property type="match status" value="1"/>
</dbReference>
<accession>A0A0D3ID32</accession>
<name>A0A0D3ID32_EMIH1</name>
<evidence type="ECO:0000313" key="4">
    <source>
        <dbReference type="EnsemblProtists" id="EOD09167"/>
    </source>
</evidence>
<dbReference type="InterPro" id="IPR000073">
    <property type="entry name" value="AB_hydrolase_1"/>
</dbReference>
<reference evidence="5" key="1">
    <citation type="journal article" date="2013" name="Nature">
        <title>Pan genome of the phytoplankton Emiliania underpins its global distribution.</title>
        <authorList>
            <person name="Read B.A."/>
            <person name="Kegel J."/>
            <person name="Klute M.J."/>
            <person name="Kuo A."/>
            <person name="Lefebvre S.C."/>
            <person name="Maumus F."/>
            <person name="Mayer C."/>
            <person name="Miller J."/>
            <person name="Monier A."/>
            <person name="Salamov A."/>
            <person name="Young J."/>
            <person name="Aguilar M."/>
            <person name="Claverie J.M."/>
            <person name="Frickenhaus S."/>
            <person name="Gonzalez K."/>
            <person name="Herman E.K."/>
            <person name="Lin Y.C."/>
            <person name="Napier J."/>
            <person name="Ogata H."/>
            <person name="Sarno A.F."/>
            <person name="Shmutz J."/>
            <person name="Schroeder D."/>
            <person name="de Vargas C."/>
            <person name="Verret F."/>
            <person name="von Dassow P."/>
            <person name="Valentin K."/>
            <person name="Van de Peer Y."/>
            <person name="Wheeler G."/>
            <person name="Dacks J.B."/>
            <person name="Delwiche C.F."/>
            <person name="Dyhrman S.T."/>
            <person name="Glockner G."/>
            <person name="John U."/>
            <person name="Richards T."/>
            <person name="Worden A.Z."/>
            <person name="Zhang X."/>
            <person name="Grigoriev I.V."/>
            <person name="Allen A.E."/>
            <person name="Bidle K."/>
            <person name="Borodovsky M."/>
            <person name="Bowler C."/>
            <person name="Brownlee C."/>
            <person name="Cock J.M."/>
            <person name="Elias M."/>
            <person name="Gladyshev V.N."/>
            <person name="Groth M."/>
            <person name="Guda C."/>
            <person name="Hadaegh A."/>
            <person name="Iglesias-Rodriguez M.D."/>
            <person name="Jenkins J."/>
            <person name="Jones B.M."/>
            <person name="Lawson T."/>
            <person name="Leese F."/>
            <person name="Lindquist E."/>
            <person name="Lobanov A."/>
            <person name="Lomsadze A."/>
            <person name="Malik S.B."/>
            <person name="Marsh M.E."/>
            <person name="Mackinder L."/>
            <person name="Mock T."/>
            <person name="Mueller-Roeber B."/>
            <person name="Pagarete A."/>
            <person name="Parker M."/>
            <person name="Probert I."/>
            <person name="Quesneville H."/>
            <person name="Raines C."/>
            <person name="Rensing S.A."/>
            <person name="Riano-Pachon D.M."/>
            <person name="Richier S."/>
            <person name="Rokitta S."/>
            <person name="Shiraiwa Y."/>
            <person name="Soanes D.M."/>
            <person name="van der Giezen M."/>
            <person name="Wahlund T.M."/>
            <person name="Williams B."/>
            <person name="Wilson W."/>
            <person name="Wolfe G."/>
            <person name="Wurch L.L."/>
        </authorList>
    </citation>
    <scope>NUCLEOTIDE SEQUENCE</scope>
</reference>
<feature type="domain" description="AB hydrolase-1" evidence="3">
    <location>
        <begin position="1"/>
        <end position="235"/>
    </location>
</feature>
<evidence type="ECO:0000259" key="3">
    <source>
        <dbReference type="Pfam" id="PF00561"/>
    </source>
</evidence>
<dbReference type="Proteomes" id="UP000013827">
    <property type="component" value="Unassembled WGS sequence"/>
</dbReference>
<dbReference type="InterPro" id="IPR005945">
    <property type="entry name" value="Pro_imino_pep"/>
</dbReference>
<sequence length="502" mass="55024">MLVIHGGPGLSHHYLYPLTALSASRQLIFYDQLDAGSSEWPNDPKNWNVPRYLAEIDALRSHLGLDSLIMFGNSWGGTIAAAYAARRPPGLTKLILSGPLIDTRRWALRACLASGDTSSEAFAAATDLFYRRHLCRRDPWPDFVAATFEPRLFNKRCYEGMWGPTEFISTGVLRDYNGSAELASIDVPTLLTCGEFDEATPDTTRRDLDVMRFAAAIPGAEVVVFPNASHMTFVEVPESYLSVVRGFVEAAPETAPAAAVAVAGERRAVGRGLLNGASPCTWSTGGGFYAYPFTAYWNATSGDYGWEARIVAPSQAVVGTSSGRRRRRRRGEETRGREAVTGVGALRFGGAADVYDRPYAEVLDPAVEVGWAAWLVPPEVRPDPQRRGEWTSRAFVGTRVSTASHTFCGCQSMRGDAAAFRLTEHGRASGDIPPRPARVPWYANLTRREISAQIRATCAALARRTSCPEDNETAYAEWASGRDNGTYWRLPPWVEVYSSLPV</sequence>
<dbReference type="InterPro" id="IPR050266">
    <property type="entry name" value="AB_hydrolase_sf"/>
</dbReference>
<dbReference type="AlphaFoldDB" id="A0A0D3ID32"/>
<evidence type="ECO:0000256" key="2">
    <source>
        <dbReference type="ARBA" id="ARBA00022801"/>
    </source>
</evidence>
<dbReference type="InterPro" id="IPR029058">
    <property type="entry name" value="AB_hydrolase_fold"/>
</dbReference>
<dbReference type="GO" id="GO:0008233">
    <property type="term" value="F:peptidase activity"/>
    <property type="evidence" value="ECO:0007669"/>
    <property type="project" value="InterPro"/>
</dbReference>
<dbReference type="PRINTS" id="PR00111">
    <property type="entry name" value="ABHYDROLASE"/>
</dbReference>
<dbReference type="PANTHER" id="PTHR43798:SF33">
    <property type="entry name" value="HYDROLASE, PUTATIVE (AFU_ORTHOLOGUE AFUA_2G14860)-RELATED"/>
    <property type="match status" value="1"/>
</dbReference>
<evidence type="ECO:0000256" key="1">
    <source>
        <dbReference type="ARBA" id="ARBA00010088"/>
    </source>
</evidence>
<dbReference type="SUPFAM" id="SSF53474">
    <property type="entry name" value="alpha/beta-Hydrolases"/>
    <property type="match status" value="1"/>
</dbReference>
<dbReference type="NCBIfam" id="TIGR01250">
    <property type="entry name" value="pro_imino_pep_2"/>
    <property type="match status" value="1"/>
</dbReference>
<dbReference type="eggNOG" id="ENOG502S3TS">
    <property type="taxonomic scope" value="Eukaryota"/>
</dbReference>
<dbReference type="KEGG" id="ehx:EMIHUDRAFT_120752"/>
<dbReference type="EnsemblProtists" id="EOD09167">
    <property type="protein sequence ID" value="EOD09167"/>
    <property type="gene ID" value="EMIHUDRAFT_120752"/>
</dbReference>
<dbReference type="Gene3D" id="3.40.50.1820">
    <property type="entry name" value="alpha/beta hydrolase"/>
    <property type="match status" value="1"/>
</dbReference>
<evidence type="ECO:0000313" key="5">
    <source>
        <dbReference type="Proteomes" id="UP000013827"/>
    </source>
</evidence>